<proteinExistence type="predicted"/>
<name>A0AAE1DZR7_9GAST</name>
<dbReference type="AlphaFoldDB" id="A0AAE1DZR7"/>
<evidence type="ECO:0000313" key="2">
    <source>
        <dbReference type="Proteomes" id="UP001283361"/>
    </source>
</evidence>
<comment type="caution">
    <text evidence="1">The sequence shown here is derived from an EMBL/GenBank/DDBJ whole genome shotgun (WGS) entry which is preliminary data.</text>
</comment>
<keyword evidence="2" id="KW-1185">Reference proteome</keyword>
<dbReference type="EMBL" id="JAWDGP010001852">
    <property type="protein sequence ID" value="KAK3787588.1"/>
    <property type="molecule type" value="Genomic_DNA"/>
</dbReference>
<sequence length="104" mass="12139">MFCSNFRKPVNNVRAVDVDDETQWVPLEQIYPGLSASETIKDLKPHEKESYLKRCRDWFRKSIQQILSRVDFGNPLFAALKGVKPKENHKQYKLPLGSKEKGEF</sequence>
<gene>
    <name evidence="1" type="ORF">RRG08_025918</name>
</gene>
<accession>A0AAE1DZR7</accession>
<reference evidence="1" key="1">
    <citation type="journal article" date="2023" name="G3 (Bethesda)">
        <title>A reference genome for the long-term kleptoplast-retaining sea slug Elysia crispata morphotype clarki.</title>
        <authorList>
            <person name="Eastman K.E."/>
            <person name="Pendleton A.L."/>
            <person name="Shaikh M.A."/>
            <person name="Suttiyut T."/>
            <person name="Ogas R."/>
            <person name="Tomko P."/>
            <person name="Gavelis G."/>
            <person name="Widhalm J.R."/>
            <person name="Wisecaver J.H."/>
        </authorList>
    </citation>
    <scope>NUCLEOTIDE SEQUENCE</scope>
    <source>
        <strain evidence="1">ECLA1</strain>
    </source>
</reference>
<organism evidence="1 2">
    <name type="scientific">Elysia crispata</name>
    <name type="common">lettuce slug</name>
    <dbReference type="NCBI Taxonomy" id="231223"/>
    <lineage>
        <taxon>Eukaryota</taxon>
        <taxon>Metazoa</taxon>
        <taxon>Spiralia</taxon>
        <taxon>Lophotrochozoa</taxon>
        <taxon>Mollusca</taxon>
        <taxon>Gastropoda</taxon>
        <taxon>Heterobranchia</taxon>
        <taxon>Euthyneura</taxon>
        <taxon>Panpulmonata</taxon>
        <taxon>Sacoglossa</taxon>
        <taxon>Placobranchoidea</taxon>
        <taxon>Plakobranchidae</taxon>
        <taxon>Elysia</taxon>
    </lineage>
</organism>
<evidence type="ECO:0000313" key="1">
    <source>
        <dbReference type="EMBL" id="KAK3787588.1"/>
    </source>
</evidence>
<protein>
    <submittedName>
        <fullName evidence="1">Uncharacterized protein</fullName>
    </submittedName>
</protein>
<dbReference type="Proteomes" id="UP001283361">
    <property type="component" value="Unassembled WGS sequence"/>
</dbReference>